<reference evidence="3 4" key="1">
    <citation type="submission" date="2015-02" db="EMBL/GenBank/DDBJ databases">
        <authorList>
            <person name="Chooi Y.-H."/>
        </authorList>
    </citation>
    <scope>NUCLEOTIDE SEQUENCE [LARGE SCALE GENOMIC DNA]</scope>
    <source>
        <strain evidence="3">E3</strain>
    </source>
</reference>
<dbReference type="Proteomes" id="UP000039324">
    <property type="component" value="Unassembled WGS sequence"/>
</dbReference>
<gene>
    <name evidence="3" type="ORF">PBRA_005999</name>
</gene>
<evidence type="ECO:0000313" key="4">
    <source>
        <dbReference type="Proteomes" id="UP000039324"/>
    </source>
</evidence>
<organism evidence="3 4">
    <name type="scientific">Plasmodiophora brassicae</name>
    <name type="common">Clubroot disease agent</name>
    <dbReference type="NCBI Taxonomy" id="37360"/>
    <lineage>
        <taxon>Eukaryota</taxon>
        <taxon>Sar</taxon>
        <taxon>Rhizaria</taxon>
        <taxon>Endomyxa</taxon>
        <taxon>Phytomyxea</taxon>
        <taxon>Plasmodiophorida</taxon>
        <taxon>Plasmodiophoridae</taxon>
        <taxon>Plasmodiophora</taxon>
    </lineage>
</organism>
<feature type="signal peptide" evidence="2">
    <location>
        <begin position="1"/>
        <end position="35"/>
    </location>
</feature>
<feature type="compositionally biased region" description="Polar residues" evidence="1">
    <location>
        <begin position="124"/>
        <end position="143"/>
    </location>
</feature>
<keyword evidence="2" id="KW-0732">Signal</keyword>
<evidence type="ECO:0000313" key="3">
    <source>
        <dbReference type="EMBL" id="CEO97885.1"/>
    </source>
</evidence>
<protein>
    <recommendedName>
        <fullName evidence="5">HECT domain-containing protein</fullName>
    </recommendedName>
</protein>
<dbReference type="InterPro" id="IPR035983">
    <property type="entry name" value="Hect_E3_ubiquitin_ligase"/>
</dbReference>
<name>A0A0G4IRI9_PLABS</name>
<dbReference type="AlphaFoldDB" id="A0A0G4IRI9"/>
<accession>A0A0G4IRI9</accession>
<evidence type="ECO:0008006" key="5">
    <source>
        <dbReference type="Google" id="ProtNLM"/>
    </source>
</evidence>
<feature type="chain" id="PRO_5005193111" description="HECT domain-containing protein" evidence="2">
    <location>
        <begin position="36"/>
        <end position="558"/>
    </location>
</feature>
<evidence type="ECO:0000256" key="2">
    <source>
        <dbReference type="SAM" id="SignalP"/>
    </source>
</evidence>
<sequence length="558" mass="60272">MPHTASHATTTRSAILVWVMLLPIIVIQLAPSAQGSRVVSRTDRHVPVRSTSVGLASADDLADQNGASPFHHRDVGSSPNSRLAQLPVAVQSSSTRSRMRRSRAVLDFTRLADQFGDCSPSVEEGTSVSSTQGPSILQNSDTPAVSAADLARPRAGYVPVTLESTPPAPHSPATSSMPGPRSSSFFEYCTYELRDGTRQEQGRQFLDTVAAMLDKGDQSLIRGRLIIKSASSPAIDQGGLSVSLIEYAAAELADRLGRSGQLLHNQQMDMAFVPRSPTIDTDAERMDLMLLGALIGIVDNHRTMVPDLMMTLPIPLPAVLFRALLTINGTVQVDHDNARDTALADVYHQWCGDRSPAECVQDNQIDVVHLLGSVPGINDDNSADEYLNGLVGTLLSSQAFQAIQQGFLAATLGVPSVDVEFYRSIHDDVVADTVTTFKTMSMKTCVYLGRNLNCCERHAARAYHVVYWALRGMSDRQRADFLEAATGSRFLPLSHSAHANIHIWVVPGDGIAFRTCLRTVVIPAALVCAGATALRSHLLDLVYGFSREGISRDSHNVA</sequence>
<feature type="region of interest" description="Disordered" evidence="1">
    <location>
        <begin position="119"/>
        <end position="145"/>
    </location>
</feature>
<feature type="region of interest" description="Disordered" evidence="1">
    <location>
        <begin position="160"/>
        <end position="181"/>
    </location>
</feature>
<dbReference type="SUPFAM" id="SSF56204">
    <property type="entry name" value="Hect, E3 ligase catalytic domain"/>
    <property type="match status" value="1"/>
</dbReference>
<dbReference type="GO" id="GO:0004842">
    <property type="term" value="F:ubiquitin-protein transferase activity"/>
    <property type="evidence" value="ECO:0007669"/>
    <property type="project" value="InterPro"/>
</dbReference>
<evidence type="ECO:0000256" key="1">
    <source>
        <dbReference type="SAM" id="MobiDB-lite"/>
    </source>
</evidence>
<proteinExistence type="predicted"/>
<dbReference type="EMBL" id="CDSF01000081">
    <property type="protein sequence ID" value="CEO97885.1"/>
    <property type="molecule type" value="Genomic_DNA"/>
</dbReference>
<feature type="region of interest" description="Disordered" evidence="1">
    <location>
        <begin position="57"/>
        <end position="97"/>
    </location>
</feature>
<keyword evidence="4" id="KW-1185">Reference proteome</keyword>